<dbReference type="InterPro" id="IPR008334">
    <property type="entry name" value="5'-Nucleotdase_C"/>
</dbReference>
<dbReference type="Gene3D" id="2.60.40.10">
    <property type="entry name" value="Immunoglobulins"/>
    <property type="match status" value="5"/>
</dbReference>
<dbReference type="Gene3D" id="3.60.10.10">
    <property type="entry name" value="Endonuclease/exonuclease/phosphatase"/>
    <property type="match status" value="1"/>
</dbReference>
<dbReference type="Pfam" id="PF00149">
    <property type="entry name" value="Metallophos"/>
    <property type="match status" value="2"/>
</dbReference>
<reference evidence="6" key="1">
    <citation type="journal article" date="2019" name="Int. J. Syst. Evol. Microbiol.">
        <title>The Global Catalogue of Microorganisms (GCM) 10K type strain sequencing project: providing services to taxonomists for standard genome sequencing and annotation.</title>
        <authorList>
            <consortium name="The Broad Institute Genomics Platform"/>
            <consortium name="The Broad Institute Genome Sequencing Center for Infectious Disease"/>
            <person name="Wu L."/>
            <person name="Ma J."/>
        </authorList>
    </citation>
    <scope>NUCLEOTIDE SEQUENCE [LARGE SCALE GENOMIC DNA]</scope>
    <source>
        <strain evidence="6">JCM 18531</strain>
    </source>
</reference>
<dbReference type="SUPFAM" id="SSF56219">
    <property type="entry name" value="DNase I-like"/>
    <property type="match status" value="1"/>
</dbReference>
<gene>
    <name evidence="5" type="ORF">GCM10023349_37550</name>
</gene>
<dbReference type="InterPro" id="IPR005135">
    <property type="entry name" value="Endo/exonuclease/phosphatase"/>
</dbReference>
<name>A0ABP8XU80_9ACTN</name>
<evidence type="ECO:0000313" key="5">
    <source>
        <dbReference type="EMBL" id="GAA4714770.1"/>
    </source>
</evidence>
<dbReference type="CDD" id="cd10283">
    <property type="entry name" value="MnuA_DNase1-like"/>
    <property type="match status" value="1"/>
</dbReference>
<dbReference type="Pfam" id="PF16640">
    <property type="entry name" value="Big_3_5"/>
    <property type="match status" value="4"/>
</dbReference>
<dbReference type="InterPro" id="IPR032109">
    <property type="entry name" value="Big_3_5"/>
</dbReference>
<evidence type="ECO:0000313" key="6">
    <source>
        <dbReference type="Proteomes" id="UP001499974"/>
    </source>
</evidence>
<dbReference type="InterPro" id="IPR029052">
    <property type="entry name" value="Metallo-depent_PP-like"/>
</dbReference>
<dbReference type="InterPro" id="IPR047971">
    <property type="entry name" value="ExeM-like"/>
</dbReference>
<dbReference type="Gene3D" id="3.90.780.10">
    <property type="entry name" value="5'-Nucleotidase, C-terminal domain"/>
    <property type="match status" value="2"/>
</dbReference>
<dbReference type="PROSITE" id="PS50194">
    <property type="entry name" value="FILAMIN_REPEAT"/>
    <property type="match status" value="1"/>
</dbReference>
<dbReference type="SUPFAM" id="SSF55816">
    <property type="entry name" value="5'-nucleotidase (syn. UDP-sugar hydrolase), C-terminal domain"/>
    <property type="match status" value="2"/>
</dbReference>
<dbReference type="Gene3D" id="3.60.21.10">
    <property type="match status" value="2"/>
</dbReference>
<dbReference type="Proteomes" id="UP001499974">
    <property type="component" value="Unassembled WGS sequence"/>
</dbReference>
<dbReference type="Pfam" id="PF03372">
    <property type="entry name" value="Exo_endo_phos"/>
    <property type="match status" value="1"/>
</dbReference>
<comment type="caution">
    <text evidence="5">The sequence shown here is derived from an EMBL/GenBank/DDBJ whole genome shotgun (WGS) entry which is preliminary data.</text>
</comment>
<dbReference type="InterPro" id="IPR006179">
    <property type="entry name" value="5_nucleotidase/apyrase"/>
</dbReference>
<feature type="region of interest" description="Disordered" evidence="2">
    <location>
        <begin position="648"/>
        <end position="667"/>
    </location>
</feature>
<keyword evidence="6" id="KW-1185">Reference proteome</keyword>
<proteinExistence type="predicted"/>
<dbReference type="InterPro" id="IPR013783">
    <property type="entry name" value="Ig-like_fold"/>
</dbReference>
<dbReference type="PANTHER" id="PTHR11575">
    <property type="entry name" value="5'-NUCLEOTIDASE-RELATED"/>
    <property type="match status" value="1"/>
</dbReference>
<dbReference type="PROSITE" id="PS51841">
    <property type="entry name" value="LTD"/>
    <property type="match status" value="1"/>
</dbReference>
<evidence type="ECO:0000256" key="1">
    <source>
        <dbReference type="ARBA" id="ARBA00022729"/>
    </source>
</evidence>
<feature type="chain" id="PRO_5046493302" description="LTD domain-containing protein" evidence="3">
    <location>
        <begin position="30"/>
        <end position="2610"/>
    </location>
</feature>
<dbReference type="InterPro" id="IPR001322">
    <property type="entry name" value="Lamin_tail_dom"/>
</dbReference>
<feature type="compositionally biased region" description="Polar residues" evidence="2">
    <location>
        <begin position="648"/>
        <end position="658"/>
    </location>
</feature>
<feature type="compositionally biased region" description="Polar residues" evidence="2">
    <location>
        <begin position="274"/>
        <end position="295"/>
    </location>
</feature>
<dbReference type="InterPro" id="IPR017868">
    <property type="entry name" value="Filamin/ABP280_repeat-like"/>
</dbReference>
<protein>
    <recommendedName>
        <fullName evidence="4">LTD domain-containing protein</fullName>
    </recommendedName>
</protein>
<evidence type="ECO:0000256" key="2">
    <source>
        <dbReference type="SAM" id="MobiDB-lite"/>
    </source>
</evidence>
<dbReference type="PRINTS" id="PR01607">
    <property type="entry name" value="APYRASEFAMLY"/>
</dbReference>
<dbReference type="SUPFAM" id="SSF56300">
    <property type="entry name" value="Metallo-dependent phosphatases"/>
    <property type="match status" value="2"/>
</dbReference>
<dbReference type="InterPro" id="IPR036691">
    <property type="entry name" value="Endo/exonu/phosph_ase_sf"/>
</dbReference>
<dbReference type="CDD" id="cd04486">
    <property type="entry name" value="YhcR_OBF_like"/>
    <property type="match status" value="1"/>
</dbReference>
<evidence type="ECO:0000259" key="4">
    <source>
        <dbReference type="PROSITE" id="PS51841"/>
    </source>
</evidence>
<dbReference type="PANTHER" id="PTHR11575:SF24">
    <property type="entry name" value="5'-NUCLEOTIDASE"/>
    <property type="match status" value="1"/>
</dbReference>
<dbReference type="InterPro" id="IPR036907">
    <property type="entry name" value="5'-Nucleotdase_C_sf"/>
</dbReference>
<accession>A0ABP8XU80</accession>
<keyword evidence="1 3" id="KW-0732">Signal</keyword>
<feature type="region of interest" description="Disordered" evidence="2">
    <location>
        <begin position="272"/>
        <end position="295"/>
    </location>
</feature>
<dbReference type="Pfam" id="PF02872">
    <property type="entry name" value="5_nucleotid_C"/>
    <property type="match status" value="2"/>
</dbReference>
<sequence length="2610" mass="267776">MLASRKRLTGAVALAVVASGLLLTPSAPAAANPGGTGLVISEVYGGGGNTGATYTNDFVELYNPTDAAIALTGMSLQYRAAANTGTPASSAITNLNTAGSVPAHDWFVVKLATGGANGVAVPDVDFAGNTSTNLSGTTGQVFLANSTTGIDPDGAGNTTITDAAVIDFVGFGSPTIKEGATAAPSPSNSTSIARTATGADTDVNGTDFKVANPMHPGAGTSPLTATAPGAKTGVVGTPITPFTLAATGGTTPYTWSATGLPPGITVAADGGVSGTPTTESSYTPEVTVTDSSTPTAGTDAKTFSYTIGAEPPPVTAIKDIQGTAASSPLVGDTVSTQGVVTAAYPTGGINGFYLQTPGADTPDASDAIFVYGGASGFGSYPAIGDSVDVTGTVAENFGLTELTSATWTAHGSSLGDVTPKTVVPGTDCPLPGSACDTTAALDTAREAAEGEAFQPTGSWTLTDVYDGGPAYTVGTNSSSNFGELGAAAESSKALIAPTELYDVQTQATEIANRKKWNDAHRIVIDDGSSTNYTTTTGSPFPWMTSSYVPRVGAAITFPAPTILINDFSQWRLLPSTQVVGQPSGTQPQLQQTRAANATPADVGGDLRLATFNVLNFFPTDGNEYVAAGGGNACTYFTDRAGAQVTTNSCGNPSTSSGNGPRGAANPANVARQRDKIVAAINTANADIVSLEELENSAKFGKSRDFAITQLVNALNAASTAGKWDFAPSPTGADLPALTDEDVIRTGFIYQPARVSLVGASKILVGSSAFANAREPLAQAFKKVGSSNSNAFVVIVNHFKSKGSGTDDGTGQGNANPDRIAQADALVTFANDFKTERGLSKVFLVGDFNAYSHEDPIDHLVSGGYTEVHSTTDPDEETYNFDGQIGSLDHVLANAAALPDVSGADVWPINGYESVYYEYSRYNYNATNLYDSGPFRSSDHSPEIVGISAASEPATRDIQILGTNDFHGRIQNDAASASAGAAVLAGAVKQLRAANPDTVFAAAGDLIGASTFESFIAKDKPTIDSLNEAGLEVSAAGNHEFDQGYNDLVNRVMAPYNADTNPYGGANWKYIAANLRLKSDNSHALAPTFTKNFGDVKVGFVGAVTEHLPELVSPGGISQLDVTDIVNEVNASANDLKADGADVIVLLVHEGAAGTDCATMDDDPTSDFGSIIAGVNDKVDAIVSGHTHLAYNCSFPVAGWAGRPVTERPVVSAGQYGMALNKLVFTVDTATGQVQAKTQALLPLKSCATSTSCTNYPADSATQTIVTNAVNNANVLGAQPLGKIGGAFYRAKLADGTTENRGGESTLGNLVAEVQRWNTRNPESGAAQIAFMNPGGLRADMVGDGTGAFPRTLTYKQAANVQPFANSLVNEKLTGAQIKTVLEQQWQPSGSSRPFLKLGISKGFTYTFNDALPQGSRITGMWLNGTKIVPATVYSVTVNSFLATGGDNFFELNNGAGKQDTGKTDLQGMVDYMAAFGADPDVVPVDSKQNGVGVTLPVSAPASYAPGDHVQLNVSSWSMSGPGDVKDSEVTVKIGDATIGTATLDNAPQSALPGFDTTGKAAVDVVLPAGLPDGTTTLRLVGATTGTEVPVDITVDDGVDDIQILATNDFHGRIQNDATSASAGAAVLAGAVKQLRAANPETVFAAAGDLIGASTFESFIAKDKPTIDSLNEAGLEVSAAGNHEFDQGYDDLVNRVMAPYNADTNPYGGANWKYIAANLRLKSDNSHALAPTFTKNFGDVKVGFVGAVTEHLPELVSPGGISQLDVTDVVTEVNASANDLKADGADVIVLLVHEGAAGTDCATMDDDPTSDFGSIIAGVNDKVDAIVSGHTHLAYNCSFPVAGWSDRPVKERPVVSAGQYGYNLNKLVFSVDRATGQVQAKTQALLPLKSGTTGSTFNYPVDAATKTIVDNAVANANVLGAQPLGKIGGAFNRAKLADGTTENRGGESTLGNLVAEVQRWNTRNPESGAAQIAFMNPGGLRADMVGDGTGAFPRTLTYKQAANVQPFANTLVNEKLTGAQIKTVLEQQWQPDGASRPFLKLGISKGFTYTYDSTLPKGSRITGMWLNGEKIAPATVYSVTVNSFLSTGGDNFLELNNGTNKQDTGKTDLQGMVDYMAALGDETPVPVDFSQRAVGASFPGDAPASYQPGDEVAFSLSSLSMTGPGDKVDPEVTVRLGGEPLDSFEVTTTRQTALPGFDEVGTAQVVVTLPPGLSAGTKTLYVRGGETGTEVPVEIVVSTTREISAGDDQSITWGDSTSIPVAVTGNDGVATGTVRLFDDETQIGDPVTLDDTGHASVPVPAKSLEPGEHTLRVEYDGNYPSGSDQVKLTVAKATTTVSAGDVTLTYGDPATVTVTLGDPTATGTVTVRNGETVLGSAPASEGVATVTLPAGSLEPGVTTLTARYAGDAHFEADTDAFTATVAKVAPSVSAGNVSLVYGKAGTVTVNVGPSGATGTVQLFEGAKKVGAATAVSAGVAKVTLPARSLKPGSHTLTAVYSGDDHVASGSNAFTVSVAKAASSTKASASPATAKVKKTVVTLKISVTGPTGVVGTGKVKVKIPGQGTKTVTLKSGKATLKLAKFTSTGTKTIRVDYAGDDFLKSSSDTVKVKVKK</sequence>
<dbReference type="InterPro" id="IPR004843">
    <property type="entry name" value="Calcineurin-like_PHP"/>
</dbReference>
<feature type="domain" description="LTD" evidence="4">
    <location>
        <begin position="25"/>
        <end position="173"/>
    </location>
</feature>
<feature type="signal peptide" evidence="3">
    <location>
        <begin position="1"/>
        <end position="29"/>
    </location>
</feature>
<dbReference type="NCBIfam" id="NF033681">
    <property type="entry name" value="ExeM_NucH_DNase"/>
    <property type="match status" value="1"/>
</dbReference>
<evidence type="ECO:0000256" key="3">
    <source>
        <dbReference type="SAM" id="SignalP"/>
    </source>
</evidence>
<dbReference type="EMBL" id="BAABKM010000003">
    <property type="protein sequence ID" value="GAA4714770.1"/>
    <property type="molecule type" value="Genomic_DNA"/>
</dbReference>
<dbReference type="RefSeq" id="WP_345523032.1">
    <property type="nucleotide sequence ID" value="NZ_BAABKM010000003.1"/>
</dbReference>
<organism evidence="5 6">
    <name type="scientific">Nocardioides conyzicola</name>
    <dbReference type="NCBI Taxonomy" id="1651781"/>
    <lineage>
        <taxon>Bacteria</taxon>
        <taxon>Bacillati</taxon>
        <taxon>Actinomycetota</taxon>
        <taxon>Actinomycetes</taxon>
        <taxon>Propionibacteriales</taxon>
        <taxon>Nocardioidaceae</taxon>
        <taxon>Nocardioides</taxon>
    </lineage>
</organism>